<dbReference type="OrthoDB" id="245309at2759"/>
<evidence type="ECO:0000256" key="2">
    <source>
        <dbReference type="SAM" id="Phobius"/>
    </source>
</evidence>
<feature type="transmembrane region" description="Helical" evidence="2">
    <location>
        <begin position="13"/>
        <end position="36"/>
    </location>
</feature>
<gene>
    <name evidence="3" type="ORF">TRSC58_04765</name>
</gene>
<dbReference type="EMBL" id="AUPL01004765">
    <property type="protein sequence ID" value="ESL07544.1"/>
    <property type="molecule type" value="Genomic_DNA"/>
</dbReference>
<accession>A0A061IY04</accession>
<dbReference type="AlphaFoldDB" id="A0A061IY04"/>
<keyword evidence="2" id="KW-0812">Transmembrane</keyword>
<comment type="caution">
    <text evidence="3">The sequence shown here is derived from an EMBL/GenBank/DDBJ whole genome shotgun (WGS) entry which is preliminary data.</text>
</comment>
<evidence type="ECO:0000313" key="4">
    <source>
        <dbReference type="Proteomes" id="UP000031737"/>
    </source>
</evidence>
<keyword evidence="2" id="KW-0472">Membrane</keyword>
<name>A0A061IY04_TRYRA</name>
<proteinExistence type="predicted"/>
<evidence type="ECO:0000313" key="3">
    <source>
        <dbReference type="EMBL" id="ESL07544.1"/>
    </source>
</evidence>
<keyword evidence="2" id="KW-1133">Transmembrane helix</keyword>
<feature type="compositionally biased region" description="Polar residues" evidence="1">
    <location>
        <begin position="297"/>
        <end position="307"/>
    </location>
</feature>
<dbReference type="VEuPathDB" id="TriTrypDB:TRSC58_04765"/>
<keyword evidence="4" id="KW-1185">Reference proteome</keyword>
<protein>
    <submittedName>
        <fullName evidence="3">Uncharacterized protein</fullName>
    </submittedName>
</protein>
<feature type="region of interest" description="Disordered" evidence="1">
    <location>
        <begin position="285"/>
        <end position="314"/>
    </location>
</feature>
<evidence type="ECO:0000256" key="1">
    <source>
        <dbReference type="SAM" id="MobiDB-lite"/>
    </source>
</evidence>
<reference evidence="3 4" key="1">
    <citation type="submission" date="2013-07" db="EMBL/GenBank/DDBJ databases">
        <authorList>
            <person name="Stoco P.H."/>
            <person name="Wagner G."/>
            <person name="Gerber A."/>
            <person name="Zaha A."/>
            <person name="Thompson C."/>
            <person name="Bartholomeu D.C."/>
            <person name="Luckemeyer D.D."/>
            <person name="Bahia D."/>
            <person name="Loreto E."/>
            <person name="Prestes E.B."/>
            <person name="Lima F.M."/>
            <person name="Rodrigues-Luiz G."/>
            <person name="Vallejo G.A."/>
            <person name="Filho J.F."/>
            <person name="Monteiro K.M."/>
            <person name="Tyler K.M."/>
            <person name="de Almeida L.G."/>
            <person name="Ortiz M.F."/>
            <person name="Siervo M.A."/>
            <person name="de Moraes M.H."/>
            <person name="Cunha O.L."/>
            <person name="Mendonca-Neto R."/>
            <person name="Silva R."/>
            <person name="Teixeira S.M."/>
            <person name="Murta S.M."/>
            <person name="Sincero T.C."/>
            <person name="Mendes T.A."/>
            <person name="Urmenyi T.P."/>
            <person name="Silva V.G."/>
            <person name="da Rocha W.D."/>
            <person name="Andersson B."/>
            <person name="Romanha A.J."/>
            <person name="Steindel M."/>
            <person name="de Vasconcelos A.T."/>
            <person name="Grisard E.C."/>
        </authorList>
    </citation>
    <scope>NUCLEOTIDE SEQUENCE [LARGE SCALE GENOMIC DNA]</scope>
    <source>
        <strain evidence="3 4">SC58</strain>
    </source>
</reference>
<sequence>MLAAACLSRYYRFFFPFMLFLLNLLVAACVCVCVSAGGRESHMQHKDAAAAPPMALIQWWFGKTEEERRGFLQNPMTSARARENIPLVEAYVRRHCYFVACETNLDVCPMPSLSPVLQTTLQRRGYGVWLPCAAHGEGTYGGRYIAGAQRGRRCAAAQHIFEDICARTAVALCDYSPRLGPTPPLPLLEEERCCVRAARVMVEALVEASVAALYRLRLTDALETIEQNAARDGTSGLRDHEREGGGVAPKPVSVRRAEAHSCLGIWMLLLPHAAGGEGAAALSTLSATQGGKRPRNADTNCGLQPTSQQQQQLPHDARVTCWQLLRERIAPAAAEEWQHESSAAKDGGGVAVMVPHSDSRIMITLADMRFGIAKALKNRVRQAK</sequence>
<organism evidence="3 4">
    <name type="scientific">Trypanosoma rangeli SC58</name>
    <dbReference type="NCBI Taxonomy" id="429131"/>
    <lineage>
        <taxon>Eukaryota</taxon>
        <taxon>Discoba</taxon>
        <taxon>Euglenozoa</taxon>
        <taxon>Kinetoplastea</taxon>
        <taxon>Metakinetoplastina</taxon>
        <taxon>Trypanosomatida</taxon>
        <taxon>Trypanosomatidae</taxon>
        <taxon>Trypanosoma</taxon>
        <taxon>Herpetosoma</taxon>
    </lineage>
</organism>
<dbReference type="Proteomes" id="UP000031737">
    <property type="component" value="Unassembled WGS sequence"/>
</dbReference>